<organism evidence="2 3">
    <name type="scientific">Gracilibacillus xinjiangensis</name>
    <dbReference type="NCBI Taxonomy" id="1193282"/>
    <lineage>
        <taxon>Bacteria</taxon>
        <taxon>Bacillati</taxon>
        <taxon>Bacillota</taxon>
        <taxon>Bacilli</taxon>
        <taxon>Bacillales</taxon>
        <taxon>Bacillaceae</taxon>
        <taxon>Gracilibacillus</taxon>
    </lineage>
</organism>
<feature type="transmembrane region" description="Helical" evidence="1">
    <location>
        <begin position="124"/>
        <end position="149"/>
    </location>
</feature>
<protein>
    <submittedName>
        <fullName evidence="2">HXXEE domain-containing protein</fullName>
    </submittedName>
</protein>
<reference evidence="3" key="1">
    <citation type="journal article" date="2019" name="Int. J. Syst. Evol. Microbiol.">
        <title>The Global Catalogue of Microorganisms (GCM) 10K type strain sequencing project: providing services to taxonomists for standard genome sequencing and annotation.</title>
        <authorList>
            <consortium name="The Broad Institute Genomics Platform"/>
            <consortium name="The Broad Institute Genome Sequencing Center for Infectious Disease"/>
            <person name="Wu L."/>
            <person name="Ma J."/>
        </authorList>
    </citation>
    <scope>NUCLEOTIDE SEQUENCE [LARGE SCALE GENOMIC DNA]</scope>
    <source>
        <strain evidence="3">CCUG 37865</strain>
    </source>
</reference>
<feature type="transmembrane region" description="Helical" evidence="1">
    <location>
        <begin position="44"/>
        <end position="63"/>
    </location>
</feature>
<feature type="transmembrane region" description="Helical" evidence="1">
    <location>
        <begin position="96"/>
        <end position="117"/>
    </location>
</feature>
<evidence type="ECO:0000313" key="2">
    <source>
        <dbReference type="EMBL" id="MFC4403922.1"/>
    </source>
</evidence>
<sequence>MEFLTLLFLFSITLHNLEEALWLPKWSEHAGRFQKRVEPNEFRFAIIVITLFAYLTVFFYYVFNNTITTIILVGFLGAMVFNAIFPHLLATIVLKQYAPGVLTGVLLNIPINSYIIYRFIEENLITLFGAICATILIGIILLSFIPVLFKIGSRIMPTN</sequence>
<dbReference type="Pfam" id="PF13787">
    <property type="entry name" value="HXXEE"/>
    <property type="match status" value="1"/>
</dbReference>
<dbReference type="EMBL" id="JBHSDT010000008">
    <property type="protein sequence ID" value="MFC4403922.1"/>
    <property type="molecule type" value="Genomic_DNA"/>
</dbReference>
<keyword evidence="3" id="KW-1185">Reference proteome</keyword>
<keyword evidence="1" id="KW-0472">Membrane</keyword>
<dbReference type="InterPro" id="IPR025671">
    <property type="entry name" value="HXXEE"/>
</dbReference>
<feature type="transmembrane region" description="Helical" evidence="1">
    <location>
        <begin position="70"/>
        <end position="90"/>
    </location>
</feature>
<keyword evidence="1" id="KW-1133">Transmembrane helix</keyword>
<dbReference type="RefSeq" id="WP_390254091.1">
    <property type="nucleotide sequence ID" value="NZ_JBHSDT010000008.1"/>
</dbReference>
<name>A0ABV8WXC2_9BACI</name>
<dbReference type="Proteomes" id="UP001595882">
    <property type="component" value="Unassembled WGS sequence"/>
</dbReference>
<evidence type="ECO:0000313" key="3">
    <source>
        <dbReference type="Proteomes" id="UP001595882"/>
    </source>
</evidence>
<evidence type="ECO:0000256" key="1">
    <source>
        <dbReference type="SAM" id="Phobius"/>
    </source>
</evidence>
<gene>
    <name evidence="2" type="ORF">ACFOY7_12665</name>
</gene>
<proteinExistence type="predicted"/>
<comment type="caution">
    <text evidence="2">The sequence shown here is derived from an EMBL/GenBank/DDBJ whole genome shotgun (WGS) entry which is preliminary data.</text>
</comment>
<keyword evidence="1" id="KW-0812">Transmembrane</keyword>
<accession>A0ABV8WXC2</accession>